<dbReference type="RefSeq" id="YP_009635910.1">
    <property type="nucleotide sequence ID" value="NC_042313.1"/>
</dbReference>
<gene>
    <name evidence="1" type="primary">65</name>
    <name evidence="1" type="ORF">JOEDIRT_65</name>
</gene>
<reference evidence="1 2" key="1">
    <citation type="journal article" date="2012" name="J. Virol.">
        <title>Complete Genome Sequences of 138 Mycobacteriophages.</title>
        <authorList>
            <consortium name="the Science Education Alliance Phage Hunters Advancing Genomics and Evolutionary Science Program"/>
            <consortium name="the KwaZulu-Natal Research Institute for Tuberculosis and HIV Mycobacterial Genetics Course Students"/>
            <consortium name="the Phage Hunters Integrating Research and Education Program"/>
            <person name="Hatfull G.F."/>
        </authorList>
    </citation>
    <scope>NUCLEOTIDE SEQUENCE [LARGE SCALE GENOMIC DNA]</scope>
    <source>
        <strain evidence="2">JoeDirt</strain>
    </source>
</reference>
<sequence>MREQIGSANGAAVMVRCSAFITDLSGRMAGYGLRITAS</sequence>
<evidence type="ECO:0000313" key="2">
    <source>
        <dbReference type="Proteomes" id="UP000223696"/>
    </source>
</evidence>
<dbReference type="GeneID" id="40232621"/>
<name>G1BQJ4_9CAUD</name>
<dbReference type="KEGG" id="vg:40232621"/>
<organism evidence="1 2">
    <name type="scientific">Mycobacterium phage JoeDirt</name>
    <dbReference type="NCBI Taxonomy" id="2920882"/>
    <lineage>
        <taxon>Viruses</taxon>
        <taxon>Duplodnaviria</taxon>
        <taxon>Heunggongvirae</taxon>
        <taxon>Uroviricota</taxon>
        <taxon>Caudoviricetes</taxon>
        <taxon>Vilmaviridae</taxon>
        <taxon>Lclasvirinae</taxon>
        <taxon>Bronvirus</taxon>
        <taxon>Bronvirus joedirt</taxon>
        <taxon>Mycobacterium virus JoeDirt</taxon>
    </lineage>
</organism>
<keyword evidence="2" id="KW-1185">Reference proteome</keyword>
<protein>
    <submittedName>
        <fullName evidence="1">Uncharacterized protein</fullName>
    </submittedName>
</protein>
<dbReference type="Proteomes" id="UP000223696">
    <property type="component" value="Segment"/>
</dbReference>
<evidence type="ECO:0000313" key="1">
    <source>
        <dbReference type="EMBL" id="AEK07164.1"/>
    </source>
</evidence>
<proteinExistence type="predicted"/>
<accession>G1BQJ4</accession>
<dbReference type="EMBL" id="JF704108">
    <property type="protein sequence ID" value="AEK07164.1"/>
    <property type="molecule type" value="Genomic_DNA"/>
</dbReference>